<name>A0ACB8S9R6_9AGAM</name>
<comment type="caution">
    <text evidence="1">The sequence shown here is derived from an EMBL/GenBank/DDBJ whole genome shotgun (WGS) entry which is preliminary data.</text>
</comment>
<protein>
    <submittedName>
        <fullName evidence="1">Uncharacterized protein</fullName>
    </submittedName>
</protein>
<sequence length="233" mass="26433">MLCARGLLRARPPLANTLPRHYTAAPNSTPLRNDNIPYKVVRVVDNETKKPGPPIPLKDVLALLRHPSDIKPKKTVTTHYVEVVRQPSEDMDGFALVKLFDIKAQTARQRQQREHQRATRKLTEQKEVQLTWHIAGGDLEHKLRKVREEIASGYRVDLVFAPKSGQQPLTPQKMDAKATEAVQALQDVAREWRERDKRRKNVCVVYLQDLHRPLPASSAKAMKQAASVTIPDA</sequence>
<evidence type="ECO:0000313" key="2">
    <source>
        <dbReference type="Proteomes" id="UP000814033"/>
    </source>
</evidence>
<keyword evidence="2" id="KW-1185">Reference proteome</keyword>
<accession>A0ACB8S9R6</accession>
<reference evidence="1" key="1">
    <citation type="submission" date="2021-02" db="EMBL/GenBank/DDBJ databases">
        <authorList>
            <consortium name="DOE Joint Genome Institute"/>
            <person name="Ahrendt S."/>
            <person name="Looney B.P."/>
            <person name="Miyauchi S."/>
            <person name="Morin E."/>
            <person name="Drula E."/>
            <person name="Courty P.E."/>
            <person name="Chicoki N."/>
            <person name="Fauchery L."/>
            <person name="Kohler A."/>
            <person name="Kuo A."/>
            <person name="Labutti K."/>
            <person name="Pangilinan J."/>
            <person name="Lipzen A."/>
            <person name="Riley R."/>
            <person name="Andreopoulos W."/>
            <person name="He G."/>
            <person name="Johnson J."/>
            <person name="Barry K.W."/>
            <person name="Grigoriev I.V."/>
            <person name="Nagy L."/>
            <person name="Hibbett D."/>
            <person name="Henrissat B."/>
            <person name="Matheny P.B."/>
            <person name="Labbe J."/>
            <person name="Martin F."/>
        </authorList>
    </citation>
    <scope>NUCLEOTIDE SEQUENCE</scope>
    <source>
        <strain evidence="1">FP105234-sp</strain>
    </source>
</reference>
<gene>
    <name evidence="1" type="ORF">FA95DRAFT_1601674</name>
</gene>
<dbReference type="EMBL" id="MU275844">
    <property type="protein sequence ID" value="KAI0052630.1"/>
    <property type="molecule type" value="Genomic_DNA"/>
</dbReference>
<proteinExistence type="predicted"/>
<reference evidence="1" key="2">
    <citation type="journal article" date="2022" name="New Phytol.">
        <title>Evolutionary transition to the ectomycorrhizal habit in the genomes of a hyperdiverse lineage of mushroom-forming fungi.</title>
        <authorList>
            <person name="Looney B."/>
            <person name="Miyauchi S."/>
            <person name="Morin E."/>
            <person name="Drula E."/>
            <person name="Courty P.E."/>
            <person name="Kohler A."/>
            <person name="Kuo A."/>
            <person name="LaButti K."/>
            <person name="Pangilinan J."/>
            <person name="Lipzen A."/>
            <person name="Riley R."/>
            <person name="Andreopoulos W."/>
            <person name="He G."/>
            <person name="Johnson J."/>
            <person name="Nolan M."/>
            <person name="Tritt A."/>
            <person name="Barry K.W."/>
            <person name="Grigoriev I.V."/>
            <person name="Nagy L.G."/>
            <person name="Hibbett D."/>
            <person name="Henrissat B."/>
            <person name="Matheny P.B."/>
            <person name="Labbe J."/>
            <person name="Martin F.M."/>
        </authorList>
    </citation>
    <scope>NUCLEOTIDE SEQUENCE</scope>
    <source>
        <strain evidence="1">FP105234-sp</strain>
    </source>
</reference>
<evidence type="ECO:0000313" key="1">
    <source>
        <dbReference type="EMBL" id="KAI0052630.1"/>
    </source>
</evidence>
<organism evidence="1 2">
    <name type="scientific">Auriscalpium vulgare</name>
    <dbReference type="NCBI Taxonomy" id="40419"/>
    <lineage>
        <taxon>Eukaryota</taxon>
        <taxon>Fungi</taxon>
        <taxon>Dikarya</taxon>
        <taxon>Basidiomycota</taxon>
        <taxon>Agaricomycotina</taxon>
        <taxon>Agaricomycetes</taxon>
        <taxon>Russulales</taxon>
        <taxon>Auriscalpiaceae</taxon>
        <taxon>Auriscalpium</taxon>
    </lineage>
</organism>
<dbReference type="Proteomes" id="UP000814033">
    <property type="component" value="Unassembled WGS sequence"/>
</dbReference>